<dbReference type="SMR" id="H2KYB0"/>
<dbReference type="Bgee" id="WBGene00015220">
    <property type="expression patterns" value="Expressed in embryo and 4 other cell types or tissues"/>
</dbReference>
<dbReference type="OrthoDB" id="5873333at2759"/>
<evidence type="ECO:0000313" key="3">
    <source>
        <dbReference type="Proteomes" id="UP000001940"/>
    </source>
</evidence>
<dbReference type="AlphaFoldDB" id="H2KYB0"/>
<gene>
    <name evidence="2 4" type="ORF">B0507.3</name>
    <name evidence="2" type="ORF">CELE_B0507.3</name>
</gene>
<dbReference type="RefSeq" id="NP_001041076.1">
    <property type="nucleotide sequence ID" value="NM_001047611.4"/>
</dbReference>
<dbReference type="EMBL" id="BX284605">
    <property type="protein sequence ID" value="CCD62070.1"/>
    <property type="molecule type" value="Genomic_DNA"/>
</dbReference>
<dbReference type="GeneID" id="179254"/>
<proteinExistence type="evidence at protein level"/>
<evidence type="ECO:0007829" key="5">
    <source>
        <dbReference type="PeptideAtlas" id="H2KYB0"/>
    </source>
</evidence>
<dbReference type="KEGG" id="cel:CELE_B0507.3"/>
<keyword evidence="3" id="KW-1185">Reference proteome</keyword>
<dbReference type="CTD" id="179254"/>
<dbReference type="InParanoid" id="H2KYB0"/>
<organism evidence="2 3">
    <name type="scientific">Caenorhabditis elegans</name>
    <dbReference type="NCBI Taxonomy" id="6239"/>
    <lineage>
        <taxon>Eukaryota</taxon>
        <taxon>Metazoa</taxon>
        <taxon>Ecdysozoa</taxon>
        <taxon>Nematoda</taxon>
        <taxon>Chromadorea</taxon>
        <taxon>Rhabditida</taxon>
        <taxon>Rhabditina</taxon>
        <taxon>Rhabditomorpha</taxon>
        <taxon>Rhabditoidea</taxon>
        <taxon>Rhabditidae</taxon>
        <taxon>Peloderinae</taxon>
        <taxon>Caenorhabditis</taxon>
    </lineage>
</organism>
<dbReference type="FunCoup" id="H2KYB0">
    <property type="interactions" value="861"/>
</dbReference>
<dbReference type="PeptideAtlas" id="H2KYB0"/>
<feature type="region of interest" description="Disordered" evidence="1">
    <location>
        <begin position="170"/>
        <end position="235"/>
    </location>
</feature>
<evidence type="ECO:0000256" key="1">
    <source>
        <dbReference type="SAM" id="MobiDB-lite"/>
    </source>
</evidence>
<keyword evidence="5" id="KW-1267">Proteomics identification</keyword>
<feature type="region of interest" description="Disordered" evidence="1">
    <location>
        <begin position="353"/>
        <end position="378"/>
    </location>
</feature>
<feature type="region of interest" description="Disordered" evidence="1">
    <location>
        <begin position="83"/>
        <end position="102"/>
    </location>
</feature>
<dbReference type="Proteomes" id="UP000001940">
    <property type="component" value="Chromosome V"/>
</dbReference>
<reference evidence="2 3" key="1">
    <citation type="journal article" date="1998" name="Science">
        <title>Genome sequence of the nematode C. elegans: a platform for investigating biology.</title>
        <authorList>
            <consortium name="The C. elegans sequencing consortium"/>
            <person name="Sulson J.E."/>
            <person name="Waterston R."/>
        </authorList>
    </citation>
    <scope>NUCLEOTIDE SEQUENCE [LARGE SCALE GENOMIC DNA]</scope>
    <source>
        <strain evidence="2 3">Bristol N2</strain>
    </source>
</reference>
<dbReference type="AGR" id="WB:WBGene00015220"/>
<protein>
    <submittedName>
        <fullName evidence="2">Mediator of RNA polymerase II transcription subunit 15</fullName>
    </submittedName>
</protein>
<accession>H2KYB0</accession>
<dbReference type="WormBase" id="B0507.3a">
    <property type="protein sequence ID" value="CE07762"/>
    <property type="gene ID" value="WBGene00015220"/>
</dbReference>
<dbReference type="IntAct" id="H2KYB0">
    <property type="interactions" value="1"/>
</dbReference>
<evidence type="ECO:0000313" key="4">
    <source>
        <dbReference type="WormBase" id="B0507.3a"/>
    </source>
</evidence>
<sequence length="432" mass="47337">MDLATRKRLLSASVDVPAMKISAPPTLEPPASFMDVLFLNLLNALNCTEPSQRISFLDEMISRLQRLKQYHQRIESLISKPVVSEKTSTGSPCPTEHKPLDHQQIKRCIQEDQQMLLNMSKLITLNQAHSHPTSIAPSSFQVPVIPPPPTLVTGPLKVAPASLAPVPMEIQSQEQPIKKSPAPTPSLDASNKPVAALASTPQQKESTKKTEKEQKEKAAPSVTAQPRIPHVPNTIPSKQFAQSAEVMMNDLQDKQRKLLSYISSAHNGSVTDEVLHDYLRHPFVLLKEKGVIRQQPNPFFHLMSTPQVLAGTPSVIPTPAMMSPNPAMVQKSSKPSTPIPAPPVLVPQVELPAKTSSVSQKTTVSPPVEKVTPPPQHPPQLSLQVPLNGPQMDPTKQFLVPMTRACNQWSVVSMALPLRLVCRCGQMPCRCQ</sequence>
<dbReference type="ExpressionAtlas" id="H2KYB0">
    <property type="expression patterns" value="baseline and differential"/>
</dbReference>
<dbReference type="PaxDb" id="6239-B0507.3a"/>
<name>H2KYB0_CAEEL</name>
<evidence type="ECO:0000313" key="2">
    <source>
        <dbReference type="EMBL" id="CCD62070.1"/>
    </source>
</evidence>
<feature type="compositionally biased region" description="Low complexity" evidence="1">
    <location>
        <begin position="354"/>
        <end position="371"/>
    </location>
</feature>
<dbReference type="eggNOG" id="ENOG502QQ2D">
    <property type="taxonomic scope" value="Eukaryota"/>
</dbReference>
<feature type="compositionally biased region" description="Basic and acidic residues" evidence="1">
    <location>
        <begin position="205"/>
        <end position="218"/>
    </location>
</feature>
<dbReference type="OMA" id="LTLMCRC"/>